<dbReference type="InterPro" id="IPR021257">
    <property type="entry name" value="DUF2809"/>
</dbReference>
<feature type="transmembrane region" description="Helical" evidence="1">
    <location>
        <begin position="31"/>
        <end position="48"/>
    </location>
</feature>
<evidence type="ECO:0000313" key="4">
    <source>
        <dbReference type="Proteomes" id="UP000318528"/>
    </source>
</evidence>
<dbReference type="AlphaFoldDB" id="A0A553BJ76"/>
<dbReference type="RefSeq" id="WP_143386128.1">
    <property type="nucleotide sequence ID" value="NZ_VJZL01000020.1"/>
</dbReference>
<name>A0A553BJ76_9FLAO</name>
<keyword evidence="4" id="KW-1185">Reference proteome</keyword>
<gene>
    <name evidence="3" type="ORF">FNW11_11475</name>
    <name evidence="2" type="ORF">FNW12_06855</name>
</gene>
<keyword evidence="1" id="KW-0812">Transmembrane</keyword>
<evidence type="ECO:0000313" key="5">
    <source>
        <dbReference type="Proteomes" id="UP000318669"/>
    </source>
</evidence>
<dbReference type="OrthoDB" id="5360192at2"/>
<reference evidence="4 5" key="1">
    <citation type="submission" date="2019-07" db="EMBL/GenBank/DDBJ databases">
        <title>Novel species of Flavobacterium.</title>
        <authorList>
            <person name="Liu Q."/>
            <person name="Xin Y.-H."/>
        </authorList>
    </citation>
    <scope>NUCLEOTIDE SEQUENCE [LARGE SCALE GENOMIC DNA]</scope>
    <source>
        <strain evidence="2 4">GSP39</strain>
        <strain evidence="3 5">GSR22</strain>
    </source>
</reference>
<dbReference type="Proteomes" id="UP000318669">
    <property type="component" value="Unassembled WGS sequence"/>
</dbReference>
<evidence type="ECO:0000256" key="1">
    <source>
        <dbReference type="SAM" id="Phobius"/>
    </source>
</evidence>
<feature type="transmembrane region" description="Helical" evidence="1">
    <location>
        <begin position="7"/>
        <end position="25"/>
    </location>
</feature>
<dbReference type="EMBL" id="VJZL01000020">
    <property type="protein sequence ID" value="TRX08303.1"/>
    <property type="molecule type" value="Genomic_DNA"/>
</dbReference>
<sequence length="138" mass="15869">MLTFNKNYFGFAILIFSIEVLIAFFVNDDFVRPYLGDVLVVILLYCFLKSFLKLPVLIVALFALAFSFAIEFLQFLNIVEKLSLEKSKIARTVIGTSFSWIDLLTYIAGIAIVIVVEKYWFKKEIKTVPKSDFKQVGF</sequence>
<feature type="transmembrane region" description="Helical" evidence="1">
    <location>
        <begin position="98"/>
        <end position="116"/>
    </location>
</feature>
<organism evidence="3 5">
    <name type="scientific">Flavobacterium gawalongense</name>
    <dbReference type="NCBI Taxonomy" id="2594432"/>
    <lineage>
        <taxon>Bacteria</taxon>
        <taxon>Pseudomonadati</taxon>
        <taxon>Bacteroidota</taxon>
        <taxon>Flavobacteriia</taxon>
        <taxon>Flavobacteriales</taxon>
        <taxon>Flavobacteriaceae</taxon>
        <taxon>Flavobacterium</taxon>
    </lineage>
</organism>
<evidence type="ECO:0000313" key="2">
    <source>
        <dbReference type="EMBL" id="TRX07121.1"/>
    </source>
</evidence>
<keyword evidence="1" id="KW-0472">Membrane</keyword>
<dbReference type="Proteomes" id="UP000318528">
    <property type="component" value="Unassembled WGS sequence"/>
</dbReference>
<keyword evidence="1" id="KW-1133">Transmembrane helix</keyword>
<evidence type="ECO:0000313" key="3">
    <source>
        <dbReference type="EMBL" id="TRX08303.1"/>
    </source>
</evidence>
<feature type="transmembrane region" description="Helical" evidence="1">
    <location>
        <begin position="55"/>
        <end position="78"/>
    </location>
</feature>
<accession>A0A553BJ76</accession>
<comment type="caution">
    <text evidence="3">The sequence shown here is derived from an EMBL/GenBank/DDBJ whole genome shotgun (WGS) entry which is preliminary data.</text>
</comment>
<protein>
    <submittedName>
        <fullName evidence="3">DUF2809 domain-containing protein</fullName>
    </submittedName>
</protein>
<dbReference type="Pfam" id="PF10990">
    <property type="entry name" value="DUF2809"/>
    <property type="match status" value="1"/>
</dbReference>
<dbReference type="EMBL" id="VJZN01000009">
    <property type="protein sequence ID" value="TRX07121.1"/>
    <property type="molecule type" value="Genomic_DNA"/>
</dbReference>
<proteinExistence type="predicted"/>